<gene>
    <name evidence="1" type="ORF">PROVRUST_08231</name>
</gene>
<organism evidence="1 2">
    <name type="scientific">Providencia rustigianii DSM 4541</name>
    <dbReference type="NCBI Taxonomy" id="500637"/>
    <lineage>
        <taxon>Bacteria</taxon>
        <taxon>Pseudomonadati</taxon>
        <taxon>Pseudomonadota</taxon>
        <taxon>Gammaproteobacteria</taxon>
        <taxon>Enterobacterales</taxon>
        <taxon>Morganellaceae</taxon>
        <taxon>Providencia</taxon>
    </lineage>
</organism>
<dbReference type="Proteomes" id="UP000005512">
    <property type="component" value="Unassembled WGS sequence"/>
</dbReference>
<evidence type="ECO:0000313" key="2">
    <source>
        <dbReference type="Proteomes" id="UP000005512"/>
    </source>
</evidence>
<dbReference type="HOGENOM" id="CLU_3275164_0_0_6"/>
<comment type="caution">
    <text evidence="1">The sequence shown here is derived from an EMBL/GenBank/DDBJ whole genome shotgun (WGS) entry which is preliminary data.</text>
</comment>
<sequence length="41" mass="4620">MLPAKALNPVTRFHVQRDDNSFGLFDSMSQATNYIDSLYGV</sequence>
<evidence type="ECO:0000313" key="1">
    <source>
        <dbReference type="EMBL" id="EFB70750.1"/>
    </source>
</evidence>
<dbReference type="STRING" id="500637.PROVRUST_08231"/>
<proteinExistence type="predicted"/>
<keyword evidence="2" id="KW-1185">Reference proteome</keyword>
<reference evidence="1" key="1">
    <citation type="submission" date="2009-12" db="EMBL/GenBank/DDBJ databases">
        <authorList>
            <person name="Weinstock G."/>
            <person name="Sodergren E."/>
            <person name="Clifton S."/>
            <person name="Fulton L."/>
            <person name="Fulton B."/>
            <person name="Courtney L."/>
            <person name="Fronick C."/>
            <person name="Harrison M."/>
            <person name="Strong C."/>
            <person name="Farmer C."/>
            <person name="Delahaunty K."/>
            <person name="Markovic C."/>
            <person name="Hall O."/>
            <person name="Minx P."/>
            <person name="Tomlinson C."/>
            <person name="Mitreva M."/>
            <person name="Nelson J."/>
            <person name="Hou S."/>
            <person name="Wollam A."/>
            <person name="Pepin K.H."/>
            <person name="Johnson M."/>
            <person name="Bhonagiri V."/>
            <person name="Nash W.E."/>
            <person name="Warren W."/>
            <person name="Chinwalla A."/>
            <person name="Mardis E.R."/>
            <person name="Wilson R.K."/>
        </authorList>
    </citation>
    <scope>NUCLEOTIDE SEQUENCE [LARGE SCALE GENOMIC DNA]</scope>
    <source>
        <strain evidence="1">DSM 4541</strain>
    </source>
</reference>
<protein>
    <submittedName>
        <fullName evidence="1">Uncharacterized protein</fullName>
    </submittedName>
</protein>
<dbReference type="AlphaFoldDB" id="D1P7L0"/>
<name>D1P7L0_9GAMM</name>
<dbReference type="EMBL" id="ABXV02000051">
    <property type="protein sequence ID" value="EFB70750.1"/>
    <property type="molecule type" value="Genomic_DNA"/>
</dbReference>
<accession>D1P7L0</accession>